<reference evidence="3" key="1">
    <citation type="submission" date="2017-02" db="EMBL/GenBank/DDBJ databases">
        <title>Comparative genomics and description of representatives of a novel lineage of planctomycetes thriving in anoxic sediments.</title>
        <authorList>
            <person name="Spring S."/>
            <person name="Bunk B."/>
            <person name="Sproer C."/>
        </authorList>
    </citation>
    <scope>NUCLEOTIDE SEQUENCE [LARGE SCALE GENOMIC DNA]</scope>
    <source>
        <strain evidence="3">ST-NAGAB-D1</strain>
    </source>
</reference>
<evidence type="ECO:0000256" key="1">
    <source>
        <dbReference type="SAM" id="Phobius"/>
    </source>
</evidence>
<accession>A0A1U9NL20</accession>
<sequence>MNNQVLRIFIALVVLGGGAAVWYFGAEINAATLFPKEGTAGEPATVAEPVIVKQVTIGGVERDEEGKLRKTYGEAEEAPEACPT</sequence>
<keyword evidence="1" id="KW-0812">Transmembrane</keyword>
<dbReference type="KEGG" id="alus:STSP2_01361"/>
<proteinExistence type="predicted"/>
<dbReference type="STRING" id="1936003.STSP2_01361"/>
<evidence type="ECO:0000313" key="2">
    <source>
        <dbReference type="EMBL" id="AQT68206.1"/>
    </source>
</evidence>
<evidence type="ECO:0000313" key="3">
    <source>
        <dbReference type="Proteomes" id="UP000189674"/>
    </source>
</evidence>
<keyword evidence="3" id="KW-1185">Reference proteome</keyword>
<keyword evidence="1" id="KW-0472">Membrane</keyword>
<organism evidence="2 3">
    <name type="scientific">Anaerohalosphaera lusitana</name>
    <dbReference type="NCBI Taxonomy" id="1936003"/>
    <lineage>
        <taxon>Bacteria</taxon>
        <taxon>Pseudomonadati</taxon>
        <taxon>Planctomycetota</taxon>
        <taxon>Phycisphaerae</taxon>
        <taxon>Sedimentisphaerales</taxon>
        <taxon>Anaerohalosphaeraceae</taxon>
        <taxon>Anaerohalosphaera</taxon>
    </lineage>
</organism>
<dbReference type="EMBL" id="CP019791">
    <property type="protein sequence ID" value="AQT68206.1"/>
    <property type="molecule type" value="Genomic_DNA"/>
</dbReference>
<feature type="transmembrane region" description="Helical" evidence="1">
    <location>
        <begin position="6"/>
        <end position="26"/>
    </location>
</feature>
<dbReference type="RefSeq" id="WP_146660998.1">
    <property type="nucleotide sequence ID" value="NZ_CP019791.1"/>
</dbReference>
<dbReference type="Proteomes" id="UP000189674">
    <property type="component" value="Chromosome"/>
</dbReference>
<keyword evidence="1" id="KW-1133">Transmembrane helix</keyword>
<dbReference type="AlphaFoldDB" id="A0A1U9NL20"/>
<gene>
    <name evidence="2" type="ORF">STSP2_01361</name>
</gene>
<name>A0A1U9NL20_9BACT</name>
<protein>
    <submittedName>
        <fullName evidence="2">Uncharacterized protein</fullName>
    </submittedName>
</protein>